<protein>
    <submittedName>
        <fullName evidence="1">Uncharacterized protein</fullName>
    </submittedName>
</protein>
<reference evidence="1 2" key="1">
    <citation type="submission" date="2019-08" db="EMBL/GenBank/DDBJ databases">
        <title>Draft genome sequences of two oriental melons (Cucumis melo L. var makuwa).</title>
        <authorList>
            <person name="Kwon S.-Y."/>
        </authorList>
    </citation>
    <scope>NUCLEOTIDE SEQUENCE [LARGE SCALE GENOMIC DNA]</scope>
    <source>
        <strain evidence="2">cv. Chang Bougi</strain>
        <tissue evidence="1">Leaf</tissue>
    </source>
</reference>
<name>A0A5D3CB98_CUCMM</name>
<evidence type="ECO:0000313" key="1">
    <source>
        <dbReference type="EMBL" id="TYK08775.1"/>
    </source>
</evidence>
<organism evidence="1 2">
    <name type="scientific">Cucumis melo var. makuwa</name>
    <name type="common">Oriental melon</name>
    <dbReference type="NCBI Taxonomy" id="1194695"/>
    <lineage>
        <taxon>Eukaryota</taxon>
        <taxon>Viridiplantae</taxon>
        <taxon>Streptophyta</taxon>
        <taxon>Embryophyta</taxon>
        <taxon>Tracheophyta</taxon>
        <taxon>Spermatophyta</taxon>
        <taxon>Magnoliopsida</taxon>
        <taxon>eudicotyledons</taxon>
        <taxon>Gunneridae</taxon>
        <taxon>Pentapetalae</taxon>
        <taxon>rosids</taxon>
        <taxon>fabids</taxon>
        <taxon>Cucurbitales</taxon>
        <taxon>Cucurbitaceae</taxon>
        <taxon>Benincaseae</taxon>
        <taxon>Cucumis</taxon>
    </lineage>
</organism>
<dbReference type="EMBL" id="SSTD01012265">
    <property type="protein sequence ID" value="TYK08775.1"/>
    <property type="molecule type" value="Genomic_DNA"/>
</dbReference>
<dbReference type="AlphaFoldDB" id="A0A5D3CB98"/>
<proteinExistence type="predicted"/>
<evidence type="ECO:0000313" key="2">
    <source>
        <dbReference type="Proteomes" id="UP000321947"/>
    </source>
</evidence>
<dbReference type="Proteomes" id="UP000321947">
    <property type="component" value="Unassembled WGS sequence"/>
</dbReference>
<comment type="caution">
    <text evidence="1">The sequence shown here is derived from an EMBL/GenBank/DDBJ whole genome shotgun (WGS) entry which is preliminary data.</text>
</comment>
<accession>A0A5D3CB98</accession>
<sequence length="136" mass="15521">MLLFCKEETSLVKEKFEGMKLLLELPIPIVDVEVGFLRSGSVCQRNRWLIALTAIPDLLLMKLGFVEGHHSSTYIRRVGFPWIGMRIKYSCWLVDGVGMNGVAYHYIVFGDSQVLRYNDFLGHPTSFEHFALDPPS</sequence>
<gene>
    <name evidence="1" type="ORF">E5676_scaffold1300G00010</name>
</gene>